<evidence type="ECO:0000259" key="9">
    <source>
        <dbReference type="PROSITE" id="PS50109"/>
    </source>
</evidence>
<feature type="signal peptide" evidence="8">
    <location>
        <begin position="1"/>
        <end position="20"/>
    </location>
</feature>
<dbReference type="Pfam" id="PF00512">
    <property type="entry name" value="HisKA"/>
    <property type="match status" value="1"/>
</dbReference>
<dbReference type="Pfam" id="PF00072">
    <property type="entry name" value="Response_reg"/>
    <property type="match status" value="1"/>
</dbReference>
<keyword evidence="8" id="KW-0732">Signal</keyword>
<dbReference type="InterPro" id="IPR003661">
    <property type="entry name" value="HisK_dim/P_dom"/>
</dbReference>
<keyword evidence="6" id="KW-0175">Coiled coil</keyword>
<keyword evidence="7" id="KW-0812">Transmembrane</keyword>
<sequence>MFSFTLKVLFFMFFFTATYSQYVFKKDTVPDEISLHPYTTISDVGKSNLDIGFVKDNYNSLKNKKLQTENDDLGFTQNNFWTLTEIKNPTNRSLVYYLETARPITDLVELYLIDVVSGSISKQVSGDKIPYSQRSFDNRKTIFKLEIGPQSSLKLFLHLQSDGEVIKVPVKLYSSENFIKQISKEQLIFGIFYGILSIVSIIYFFFFFALREKIFLYYSLYVIFVGLLQFSLDGFFFQFITPYAGWFSNHAVLFIAIIAVFLSGKYSELFLNIKANSKKIYFLFNTAYGLLLLLLFCVVFIPSILLFSYVLVNVLTLLFLILIVYSIVYLYYKRKPVDSYFSVGILFLILGFGIFILYNFGLIPVTFFTQNSSKLGTGLEVIFLSLSMANLIRNLKNEKNELNRLALARSEEMNELKSYFLSNISHELRTPLNAILNLTDSIFNKTNNKKIKKNCDIIKDSSQSLLSSVNDILDFSKIEKGELRLEEAPFNPIKIIKSIKNNVRNNAENKGLEFQFSKSNTIPDSLIGDPSRFAQVVNNVLNNAVKFTSKGFVKFDVDCEIKPDNRVSLILKVSDTGIGISKDKLSSIFDSFSQNGINNKRKFGGLGLGLYIVKTLVDMQNGTIKMDSKVNEGTTCIITIEFDVPPQQEIEVVVPEPSIYDLKGKSILVVEDNSINQMVIKMITKKWLNTTVVFANNGQEGLDALKTNKFDIILMDLQMPVMDGYEATIAIRNGEAGEQNRTIPIIAVTADVMETTKERVKEIGMNHYISKPIKNEILYEAIKHLI</sequence>
<dbReference type="PRINTS" id="PR00344">
    <property type="entry name" value="BCTRLSENSOR"/>
</dbReference>
<dbReference type="PANTHER" id="PTHR45339:SF1">
    <property type="entry name" value="HYBRID SIGNAL TRANSDUCTION HISTIDINE KINASE J"/>
    <property type="match status" value="1"/>
</dbReference>
<dbReference type="InterPro" id="IPR011622">
    <property type="entry name" value="7TMR_DISM_rcpt_extracell_dom2"/>
</dbReference>
<dbReference type="EC" id="2.7.13.3" evidence="2"/>
<dbReference type="Pfam" id="PF02518">
    <property type="entry name" value="HATPase_c"/>
    <property type="match status" value="1"/>
</dbReference>
<dbReference type="Pfam" id="PF07695">
    <property type="entry name" value="7TMR-DISM_7TM"/>
    <property type="match status" value="1"/>
</dbReference>
<feature type="modified residue" description="4-aspartylphosphate" evidence="5">
    <location>
        <position position="716"/>
    </location>
</feature>
<dbReference type="AlphaFoldDB" id="A0A1M5LQS9"/>
<organism evidence="11 12">
    <name type="scientific">Flavobacterium fluvii</name>
    <dbReference type="NCBI Taxonomy" id="468056"/>
    <lineage>
        <taxon>Bacteria</taxon>
        <taxon>Pseudomonadati</taxon>
        <taxon>Bacteroidota</taxon>
        <taxon>Flavobacteriia</taxon>
        <taxon>Flavobacteriales</taxon>
        <taxon>Flavobacteriaceae</taxon>
        <taxon>Flavobacterium</taxon>
    </lineage>
</organism>
<protein>
    <recommendedName>
        <fullName evidence="2">histidine kinase</fullName>
        <ecNumber evidence="2">2.7.13.3</ecNumber>
    </recommendedName>
</protein>
<keyword evidence="11" id="KW-0808">Transferase</keyword>
<proteinExistence type="predicted"/>
<dbReference type="PROSITE" id="PS50110">
    <property type="entry name" value="RESPONSE_REGULATORY"/>
    <property type="match status" value="1"/>
</dbReference>
<evidence type="ECO:0000313" key="12">
    <source>
        <dbReference type="Proteomes" id="UP000184516"/>
    </source>
</evidence>
<dbReference type="SMART" id="SM00448">
    <property type="entry name" value="REC"/>
    <property type="match status" value="1"/>
</dbReference>
<dbReference type="SUPFAM" id="SSF55874">
    <property type="entry name" value="ATPase domain of HSP90 chaperone/DNA topoisomerase II/histidine kinase"/>
    <property type="match status" value="1"/>
</dbReference>
<dbReference type="STRING" id="468056.SAMN05443549_105302"/>
<evidence type="ECO:0000313" key="11">
    <source>
        <dbReference type="EMBL" id="SHG67398.1"/>
    </source>
</evidence>
<dbReference type="SUPFAM" id="SSF52172">
    <property type="entry name" value="CheY-like"/>
    <property type="match status" value="1"/>
</dbReference>
<dbReference type="EMBL" id="FQWB01000005">
    <property type="protein sequence ID" value="SHG67398.1"/>
    <property type="molecule type" value="Genomic_DNA"/>
</dbReference>
<dbReference type="SUPFAM" id="SSF47384">
    <property type="entry name" value="Homodimeric domain of signal transducing histidine kinase"/>
    <property type="match status" value="1"/>
</dbReference>
<dbReference type="CDD" id="cd17546">
    <property type="entry name" value="REC_hyHK_CKI1_RcsC-like"/>
    <property type="match status" value="1"/>
</dbReference>
<accession>A0A1M5LQS9</accession>
<evidence type="ECO:0000256" key="3">
    <source>
        <dbReference type="ARBA" id="ARBA00022553"/>
    </source>
</evidence>
<comment type="catalytic activity">
    <reaction evidence="1">
        <text>ATP + protein L-histidine = ADP + protein N-phospho-L-histidine.</text>
        <dbReference type="EC" id="2.7.13.3"/>
    </reaction>
</comment>
<reference evidence="12" key="1">
    <citation type="submission" date="2016-11" db="EMBL/GenBank/DDBJ databases">
        <authorList>
            <person name="Varghese N."/>
            <person name="Submissions S."/>
        </authorList>
    </citation>
    <scope>NUCLEOTIDE SEQUENCE [LARGE SCALE GENOMIC DNA]</scope>
    <source>
        <strain evidence="12">DSM 19978</strain>
    </source>
</reference>
<evidence type="ECO:0000256" key="7">
    <source>
        <dbReference type="SAM" id="Phobius"/>
    </source>
</evidence>
<dbReference type="Proteomes" id="UP000184516">
    <property type="component" value="Unassembled WGS sequence"/>
</dbReference>
<dbReference type="InterPro" id="IPR001789">
    <property type="entry name" value="Sig_transdc_resp-reg_receiver"/>
</dbReference>
<keyword evidence="7" id="KW-0472">Membrane</keyword>
<feature type="transmembrane region" description="Helical" evidence="7">
    <location>
        <begin position="307"/>
        <end position="332"/>
    </location>
</feature>
<dbReference type="InterPro" id="IPR003594">
    <property type="entry name" value="HATPase_dom"/>
</dbReference>
<dbReference type="Gene3D" id="1.10.287.130">
    <property type="match status" value="1"/>
</dbReference>
<evidence type="ECO:0000256" key="5">
    <source>
        <dbReference type="PROSITE-ProRule" id="PRU00169"/>
    </source>
</evidence>
<dbReference type="Gene3D" id="2.60.40.2380">
    <property type="match status" value="1"/>
</dbReference>
<dbReference type="SMART" id="SM00388">
    <property type="entry name" value="HisKA"/>
    <property type="match status" value="1"/>
</dbReference>
<dbReference type="InterPro" id="IPR036890">
    <property type="entry name" value="HATPase_C_sf"/>
</dbReference>
<dbReference type="InterPro" id="IPR011623">
    <property type="entry name" value="7TMR_DISM_rcpt_extracell_dom1"/>
</dbReference>
<evidence type="ECO:0000256" key="4">
    <source>
        <dbReference type="ARBA" id="ARBA00023012"/>
    </source>
</evidence>
<evidence type="ECO:0000256" key="1">
    <source>
        <dbReference type="ARBA" id="ARBA00000085"/>
    </source>
</evidence>
<evidence type="ECO:0000256" key="6">
    <source>
        <dbReference type="SAM" id="Coils"/>
    </source>
</evidence>
<dbReference type="SMART" id="SM00387">
    <property type="entry name" value="HATPase_c"/>
    <property type="match status" value="1"/>
</dbReference>
<keyword evidence="7" id="KW-1133">Transmembrane helix</keyword>
<keyword evidence="4" id="KW-0902">Two-component regulatory system</keyword>
<dbReference type="PANTHER" id="PTHR45339">
    <property type="entry name" value="HYBRID SIGNAL TRANSDUCTION HISTIDINE KINASE J"/>
    <property type="match status" value="1"/>
</dbReference>
<keyword evidence="11" id="KW-0418">Kinase</keyword>
<dbReference type="CDD" id="cd00082">
    <property type="entry name" value="HisKA"/>
    <property type="match status" value="1"/>
</dbReference>
<keyword evidence="3 5" id="KW-0597">Phosphoprotein</keyword>
<dbReference type="Gene3D" id="3.30.565.10">
    <property type="entry name" value="Histidine kinase-like ATPase, C-terminal domain"/>
    <property type="match status" value="1"/>
</dbReference>
<feature type="chain" id="PRO_5013155352" description="histidine kinase" evidence="8">
    <location>
        <begin position="21"/>
        <end position="786"/>
    </location>
</feature>
<dbReference type="PROSITE" id="PS50109">
    <property type="entry name" value="HIS_KIN"/>
    <property type="match status" value="1"/>
</dbReference>
<evidence type="ECO:0000256" key="2">
    <source>
        <dbReference type="ARBA" id="ARBA00012438"/>
    </source>
</evidence>
<dbReference type="InterPro" id="IPR036097">
    <property type="entry name" value="HisK_dim/P_sf"/>
</dbReference>
<name>A0A1M5LQS9_9FLAO</name>
<feature type="transmembrane region" description="Helical" evidence="7">
    <location>
        <begin position="215"/>
        <end position="237"/>
    </location>
</feature>
<dbReference type="InterPro" id="IPR005467">
    <property type="entry name" value="His_kinase_dom"/>
</dbReference>
<dbReference type="Gene3D" id="3.40.50.2300">
    <property type="match status" value="1"/>
</dbReference>
<feature type="transmembrane region" description="Helical" evidence="7">
    <location>
        <begin position="282"/>
        <end position="301"/>
    </location>
</feature>
<feature type="transmembrane region" description="Helical" evidence="7">
    <location>
        <begin position="243"/>
        <end position="262"/>
    </location>
</feature>
<feature type="coiled-coil region" evidence="6">
    <location>
        <begin position="388"/>
        <end position="415"/>
    </location>
</feature>
<feature type="transmembrane region" description="Helical" evidence="7">
    <location>
        <begin position="187"/>
        <end position="208"/>
    </location>
</feature>
<dbReference type="InterPro" id="IPR011006">
    <property type="entry name" value="CheY-like_superfamily"/>
</dbReference>
<feature type="domain" description="Response regulatory" evidence="10">
    <location>
        <begin position="666"/>
        <end position="786"/>
    </location>
</feature>
<dbReference type="FunFam" id="3.30.565.10:FF:000010">
    <property type="entry name" value="Sensor histidine kinase RcsC"/>
    <property type="match status" value="1"/>
</dbReference>
<keyword evidence="12" id="KW-1185">Reference proteome</keyword>
<evidence type="ECO:0000259" key="10">
    <source>
        <dbReference type="PROSITE" id="PS50110"/>
    </source>
</evidence>
<feature type="transmembrane region" description="Helical" evidence="7">
    <location>
        <begin position="339"/>
        <end position="363"/>
    </location>
</feature>
<feature type="domain" description="Histidine kinase" evidence="9">
    <location>
        <begin position="423"/>
        <end position="644"/>
    </location>
</feature>
<dbReference type="GO" id="GO:0000155">
    <property type="term" value="F:phosphorelay sensor kinase activity"/>
    <property type="evidence" value="ECO:0007669"/>
    <property type="project" value="InterPro"/>
</dbReference>
<dbReference type="InterPro" id="IPR004358">
    <property type="entry name" value="Sig_transdc_His_kin-like_C"/>
</dbReference>
<dbReference type="Pfam" id="PF07696">
    <property type="entry name" value="7TMR-DISMED2"/>
    <property type="match status" value="1"/>
</dbReference>
<evidence type="ECO:0000256" key="8">
    <source>
        <dbReference type="SAM" id="SignalP"/>
    </source>
</evidence>
<gene>
    <name evidence="11" type="ORF">SAMN05443549_105302</name>
</gene>